<evidence type="ECO:0000256" key="12">
    <source>
        <dbReference type="ARBA" id="ARBA00023098"/>
    </source>
</evidence>
<dbReference type="AlphaFoldDB" id="A0A177B5D3"/>
<feature type="transmembrane region" description="Helical" evidence="17">
    <location>
        <begin position="161"/>
        <end position="182"/>
    </location>
</feature>
<keyword evidence="8 16" id="KW-0808">Transferase</keyword>
<dbReference type="EC" id="2.7.7.41" evidence="6 16"/>
<feature type="transmembrane region" description="Helical" evidence="17">
    <location>
        <begin position="230"/>
        <end position="251"/>
    </location>
</feature>
<dbReference type="EMBL" id="LWCA01000299">
    <property type="protein sequence ID" value="OAF69330.1"/>
    <property type="molecule type" value="Genomic_DNA"/>
</dbReference>
<dbReference type="GO" id="GO:0016024">
    <property type="term" value="P:CDP-diacylglycerol biosynthetic process"/>
    <property type="evidence" value="ECO:0007669"/>
    <property type="project" value="UniProtKB-UniPathway"/>
</dbReference>
<keyword evidence="10 16" id="KW-0548">Nucleotidyltransferase</keyword>
<evidence type="ECO:0000256" key="15">
    <source>
        <dbReference type="ARBA" id="ARBA00023264"/>
    </source>
</evidence>
<sequence length="395" mass="45869">MKRNVTKPSNKTEKTQKPTEEILDDQLKSIAPKWKNFIKRFIFGIAMLLGFVMIIMSGPLFIVVLILIIQMALFKEIVKIGHKAYQFYDLPWYRCQSWFFLFWFNFFMLGDTVFKHFAIPLRLTFFRPIITYHKMITFTSFCISIFMFVFNLVKTHYLKQFVWFGWTLITAVLCVIASHCAIMNVLHGIIWFALSTTLIICNDSMAYFCGFFFGRTPLIHISPKKTWEGYIGGAFFTIIYSIIACCLFIKYDYIVCSFTYDTELEIFSQAARSALFKVTEYQLPSTILVLTENVFGFSTIDTYPFMLHAIPLAAFASLFAPFGGFFASGFKRAYKIKDFGAIIPGHGGVTDRFDCQFIMMVFVYVYYTSIVNFVHLDHTIASFMDLPDQDQVKLY</sequence>
<keyword evidence="14" id="KW-0594">Phospholipid biosynthesis</keyword>
<evidence type="ECO:0000256" key="11">
    <source>
        <dbReference type="ARBA" id="ARBA00022989"/>
    </source>
</evidence>
<evidence type="ECO:0000256" key="7">
    <source>
        <dbReference type="ARBA" id="ARBA00022516"/>
    </source>
</evidence>
<gene>
    <name evidence="18" type="ORF">A3Q56_02943</name>
</gene>
<feature type="transmembrane region" description="Helical" evidence="17">
    <location>
        <begin position="305"/>
        <end position="327"/>
    </location>
</feature>
<feature type="transmembrane region" description="Helical" evidence="17">
    <location>
        <begin position="188"/>
        <end position="209"/>
    </location>
</feature>
<dbReference type="OrthoDB" id="10260889at2759"/>
<accession>A0A177B5D3</accession>
<dbReference type="UniPathway" id="UPA00557">
    <property type="reaction ID" value="UER00614"/>
</dbReference>
<keyword evidence="7" id="KW-0444">Lipid biosynthesis</keyword>
<evidence type="ECO:0000256" key="10">
    <source>
        <dbReference type="ARBA" id="ARBA00022695"/>
    </source>
</evidence>
<dbReference type="InterPro" id="IPR016720">
    <property type="entry name" value="PC_Trfase_euk"/>
</dbReference>
<name>A0A177B5D3_9BILA</name>
<dbReference type="PROSITE" id="PS01315">
    <property type="entry name" value="CDS"/>
    <property type="match status" value="1"/>
</dbReference>
<evidence type="ECO:0000256" key="16">
    <source>
        <dbReference type="RuleBase" id="RU003938"/>
    </source>
</evidence>
<proteinExistence type="inferred from homology"/>
<comment type="catalytic activity">
    <reaction evidence="1 16">
        <text>a 1,2-diacyl-sn-glycero-3-phosphate + CTP + H(+) = a CDP-1,2-diacyl-sn-glycerol + diphosphate</text>
        <dbReference type="Rhea" id="RHEA:16229"/>
        <dbReference type="ChEBI" id="CHEBI:15378"/>
        <dbReference type="ChEBI" id="CHEBI:33019"/>
        <dbReference type="ChEBI" id="CHEBI:37563"/>
        <dbReference type="ChEBI" id="CHEBI:58332"/>
        <dbReference type="ChEBI" id="CHEBI:58608"/>
        <dbReference type="EC" id="2.7.7.41"/>
    </reaction>
</comment>
<protein>
    <recommendedName>
        <fullName evidence="6 16">Phosphatidate cytidylyltransferase</fullName>
        <ecNumber evidence="6 16">2.7.7.41</ecNumber>
    </recommendedName>
</protein>
<dbReference type="PANTHER" id="PTHR13773">
    <property type="entry name" value="PHOSPHATIDATE CYTIDYLYLTRANSFERASE"/>
    <property type="match status" value="1"/>
</dbReference>
<reference evidence="18 19" key="1">
    <citation type="submission" date="2016-04" db="EMBL/GenBank/DDBJ databases">
        <title>The genome of Intoshia linei affirms orthonectids as highly simplified spiralians.</title>
        <authorList>
            <person name="Mikhailov K.V."/>
            <person name="Slusarev G.S."/>
            <person name="Nikitin M.A."/>
            <person name="Logacheva M.D."/>
            <person name="Penin A."/>
            <person name="Aleoshin V."/>
            <person name="Panchin Y.V."/>
        </authorList>
    </citation>
    <scope>NUCLEOTIDE SEQUENCE [LARGE SCALE GENOMIC DNA]</scope>
    <source>
        <strain evidence="18">Intl2013</strain>
        <tissue evidence="18">Whole animal</tissue>
    </source>
</reference>
<evidence type="ECO:0000256" key="4">
    <source>
        <dbReference type="ARBA" id="ARBA00005189"/>
    </source>
</evidence>
<feature type="transmembrane region" description="Helical" evidence="17">
    <location>
        <begin position="129"/>
        <end position="149"/>
    </location>
</feature>
<evidence type="ECO:0000256" key="17">
    <source>
        <dbReference type="SAM" id="Phobius"/>
    </source>
</evidence>
<feature type="transmembrane region" description="Helical" evidence="17">
    <location>
        <begin position="41"/>
        <end position="69"/>
    </location>
</feature>
<comment type="subcellular location">
    <subcellularLocation>
        <location evidence="2">Membrane</location>
        <topology evidence="2">Multi-pass membrane protein</topology>
    </subcellularLocation>
</comment>
<organism evidence="18 19">
    <name type="scientific">Intoshia linei</name>
    <dbReference type="NCBI Taxonomy" id="1819745"/>
    <lineage>
        <taxon>Eukaryota</taxon>
        <taxon>Metazoa</taxon>
        <taxon>Spiralia</taxon>
        <taxon>Lophotrochozoa</taxon>
        <taxon>Mesozoa</taxon>
        <taxon>Orthonectida</taxon>
        <taxon>Rhopaluridae</taxon>
        <taxon>Intoshia</taxon>
    </lineage>
</organism>
<keyword evidence="12" id="KW-0443">Lipid metabolism</keyword>
<evidence type="ECO:0000256" key="13">
    <source>
        <dbReference type="ARBA" id="ARBA00023136"/>
    </source>
</evidence>
<evidence type="ECO:0000256" key="1">
    <source>
        <dbReference type="ARBA" id="ARBA00001698"/>
    </source>
</evidence>
<keyword evidence="13 17" id="KW-0472">Membrane</keyword>
<evidence type="ECO:0000256" key="2">
    <source>
        <dbReference type="ARBA" id="ARBA00004141"/>
    </source>
</evidence>
<evidence type="ECO:0000256" key="8">
    <source>
        <dbReference type="ARBA" id="ARBA00022679"/>
    </source>
</evidence>
<dbReference type="Proteomes" id="UP000078046">
    <property type="component" value="Unassembled WGS sequence"/>
</dbReference>
<comment type="pathway">
    <text evidence="4">Lipid metabolism.</text>
</comment>
<dbReference type="GO" id="GO:0005789">
    <property type="term" value="C:endoplasmic reticulum membrane"/>
    <property type="evidence" value="ECO:0007669"/>
    <property type="project" value="TreeGrafter"/>
</dbReference>
<evidence type="ECO:0000256" key="3">
    <source>
        <dbReference type="ARBA" id="ARBA00005119"/>
    </source>
</evidence>
<comment type="similarity">
    <text evidence="5 16">Belongs to the CDS family.</text>
</comment>
<comment type="pathway">
    <text evidence="3 16">Phospholipid metabolism; CDP-diacylglycerol biosynthesis; CDP-diacylglycerol from sn-glycerol 3-phosphate: step 3/3.</text>
</comment>
<evidence type="ECO:0000256" key="9">
    <source>
        <dbReference type="ARBA" id="ARBA00022692"/>
    </source>
</evidence>
<dbReference type="Pfam" id="PF01148">
    <property type="entry name" value="CTP_transf_1"/>
    <property type="match status" value="1"/>
</dbReference>
<dbReference type="PANTHER" id="PTHR13773:SF8">
    <property type="entry name" value="PHOSPHATIDATE CYTIDYLYLTRANSFERASE, PHOTORECEPTOR-SPECIFIC"/>
    <property type="match status" value="1"/>
</dbReference>
<dbReference type="InterPro" id="IPR000374">
    <property type="entry name" value="PC_trans"/>
</dbReference>
<feature type="non-terminal residue" evidence="18">
    <location>
        <position position="395"/>
    </location>
</feature>
<evidence type="ECO:0000313" key="18">
    <source>
        <dbReference type="EMBL" id="OAF69330.1"/>
    </source>
</evidence>
<evidence type="ECO:0000256" key="6">
    <source>
        <dbReference type="ARBA" id="ARBA00012487"/>
    </source>
</evidence>
<keyword evidence="9 16" id="KW-0812">Transmembrane</keyword>
<keyword evidence="15" id="KW-1208">Phospholipid metabolism</keyword>
<dbReference type="GO" id="GO:0004605">
    <property type="term" value="F:phosphatidate cytidylyltransferase activity"/>
    <property type="evidence" value="ECO:0007669"/>
    <property type="project" value="UniProtKB-EC"/>
</dbReference>
<evidence type="ECO:0000256" key="14">
    <source>
        <dbReference type="ARBA" id="ARBA00023209"/>
    </source>
</evidence>
<comment type="caution">
    <text evidence="18">The sequence shown here is derived from an EMBL/GenBank/DDBJ whole genome shotgun (WGS) entry which is preliminary data.</text>
</comment>
<evidence type="ECO:0000313" key="19">
    <source>
        <dbReference type="Proteomes" id="UP000078046"/>
    </source>
</evidence>
<keyword evidence="11 17" id="KW-1133">Transmembrane helix</keyword>
<evidence type="ECO:0000256" key="5">
    <source>
        <dbReference type="ARBA" id="ARBA00010185"/>
    </source>
</evidence>
<keyword evidence="19" id="KW-1185">Reference proteome</keyword>